<dbReference type="InterPro" id="IPR038793">
    <property type="entry name" value="AGP19"/>
</dbReference>
<feature type="compositionally biased region" description="Low complexity" evidence="1">
    <location>
        <begin position="312"/>
        <end position="336"/>
    </location>
</feature>
<dbReference type="PRINTS" id="PR01217">
    <property type="entry name" value="PRICHEXTENSN"/>
</dbReference>
<feature type="compositionally biased region" description="Basic and acidic residues" evidence="1">
    <location>
        <begin position="114"/>
        <end position="133"/>
    </location>
</feature>
<name>A0A7J0GZA8_9ERIC</name>
<feature type="compositionally biased region" description="Pro residues" evidence="1">
    <location>
        <begin position="398"/>
        <end position="420"/>
    </location>
</feature>
<dbReference type="Proteomes" id="UP000585474">
    <property type="component" value="Unassembled WGS sequence"/>
</dbReference>
<feature type="compositionally biased region" description="Pro residues" evidence="1">
    <location>
        <begin position="457"/>
        <end position="468"/>
    </location>
</feature>
<keyword evidence="3" id="KW-1185">Reference proteome</keyword>
<dbReference type="PANTHER" id="PTHR36549">
    <property type="entry name" value="LYSINE-RICH ARABINOGALACTAN PROTEIN 19"/>
    <property type="match status" value="1"/>
</dbReference>
<evidence type="ECO:0000256" key="1">
    <source>
        <dbReference type="SAM" id="MobiDB-lite"/>
    </source>
</evidence>
<reference evidence="2 3" key="1">
    <citation type="submission" date="2019-07" db="EMBL/GenBank/DDBJ databases">
        <title>De Novo Assembly of kiwifruit Actinidia rufa.</title>
        <authorList>
            <person name="Sugita-Konishi S."/>
            <person name="Sato K."/>
            <person name="Mori E."/>
            <person name="Abe Y."/>
            <person name="Kisaki G."/>
            <person name="Hamano K."/>
            <person name="Suezawa K."/>
            <person name="Otani M."/>
            <person name="Fukuda T."/>
            <person name="Manabe T."/>
            <person name="Gomi K."/>
            <person name="Tabuchi M."/>
            <person name="Akimitsu K."/>
            <person name="Kataoka I."/>
        </authorList>
    </citation>
    <scope>NUCLEOTIDE SEQUENCE [LARGE SCALE GENOMIC DNA]</scope>
    <source>
        <strain evidence="3">cv. Fuchu</strain>
    </source>
</reference>
<organism evidence="2 3">
    <name type="scientific">Actinidia rufa</name>
    <dbReference type="NCBI Taxonomy" id="165716"/>
    <lineage>
        <taxon>Eukaryota</taxon>
        <taxon>Viridiplantae</taxon>
        <taxon>Streptophyta</taxon>
        <taxon>Embryophyta</taxon>
        <taxon>Tracheophyta</taxon>
        <taxon>Spermatophyta</taxon>
        <taxon>Magnoliopsida</taxon>
        <taxon>eudicotyledons</taxon>
        <taxon>Gunneridae</taxon>
        <taxon>Pentapetalae</taxon>
        <taxon>asterids</taxon>
        <taxon>Ericales</taxon>
        <taxon>Actinidiaceae</taxon>
        <taxon>Actinidia</taxon>
    </lineage>
</organism>
<feature type="compositionally biased region" description="Pro residues" evidence="1">
    <location>
        <begin position="337"/>
        <end position="391"/>
    </location>
</feature>
<feature type="region of interest" description="Disordered" evidence="1">
    <location>
        <begin position="274"/>
        <end position="485"/>
    </location>
</feature>
<feature type="compositionally biased region" description="Low complexity" evidence="1">
    <location>
        <begin position="286"/>
        <end position="295"/>
    </location>
</feature>
<accession>A0A7J0GZA8</accession>
<feature type="region of interest" description="Disordered" evidence="1">
    <location>
        <begin position="225"/>
        <end position="244"/>
    </location>
</feature>
<evidence type="ECO:0000313" key="3">
    <source>
        <dbReference type="Proteomes" id="UP000585474"/>
    </source>
</evidence>
<feature type="compositionally biased region" description="Basic residues" evidence="1">
    <location>
        <begin position="435"/>
        <end position="452"/>
    </location>
</feature>
<feature type="region of interest" description="Disordered" evidence="1">
    <location>
        <begin position="46"/>
        <end position="167"/>
    </location>
</feature>
<protein>
    <submittedName>
        <fullName evidence="2">Arabinogalactan protein 19</fullName>
    </submittedName>
</protein>
<feature type="compositionally biased region" description="Pro residues" evidence="1">
    <location>
        <begin position="296"/>
        <end position="311"/>
    </location>
</feature>
<feature type="compositionally biased region" description="Basic and acidic residues" evidence="1">
    <location>
        <begin position="158"/>
        <end position="167"/>
    </location>
</feature>
<dbReference type="EMBL" id="BJWL01000025">
    <property type="protein sequence ID" value="GFZ16180.1"/>
    <property type="molecule type" value="Genomic_DNA"/>
</dbReference>
<proteinExistence type="predicted"/>
<evidence type="ECO:0000313" key="2">
    <source>
        <dbReference type="EMBL" id="GFZ16180.1"/>
    </source>
</evidence>
<sequence>MYYGQIVEDVKRHEGVAGAHGIVIQEERNAVGSYALSSGVECEWRKKSEKKLTEVSVKRTESLKKSSNDKSETRDTGYRKPLEIHESDEAFCSSEKRASGREETLRAEGSLVQETRHEHTKTAGHISQKDEHKRNSRQISEVSKIQKINDRVTSTSRRQSEARVKKHEDISTVALSLVQDKEEHHHITDKQPAPVHPFHPNILTRQGVLSAECADAMQQFFQLRRRKEKKPGSPPTPPSCLPISNHPNKYFYQDARRLPLHVLFVTGFDSASPSNLPTVTPPPSATPAAPSNLPTTPLPSSPPTAATPPPTNLASTPPTTTPTSSPSPKVTPSSSPIIPPTKIPPQTPPTSSPSQPPVLPPPPVASPPPLPPPPVASPPPLPPPQISPAPAPSKQAPAPAPVLPPPMAPPVPAPSPPIQAPTPASILVPSPAPAPRKHHKKKKHKHKRHHHALAPAPTVPSPPSPPTVPDTAETPSPSPAQNLNGGIALQQQGELFEMWLKIGVAVAVLVAVTG</sequence>
<feature type="compositionally biased region" description="Basic and acidic residues" evidence="1">
    <location>
        <begin position="46"/>
        <end position="106"/>
    </location>
</feature>
<dbReference type="GO" id="GO:0005886">
    <property type="term" value="C:plasma membrane"/>
    <property type="evidence" value="ECO:0007669"/>
    <property type="project" value="InterPro"/>
</dbReference>
<feature type="compositionally biased region" description="Polar residues" evidence="1">
    <location>
        <begin position="473"/>
        <end position="485"/>
    </location>
</feature>
<gene>
    <name evidence="2" type="ORF">Acr_25g0005890</name>
</gene>
<comment type="caution">
    <text evidence="2">The sequence shown here is derived from an EMBL/GenBank/DDBJ whole genome shotgun (WGS) entry which is preliminary data.</text>
</comment>
<dbReference type="PANTHER" id="PTHR36549:SF3">
    <property type="entry name" value="LYSINE-RICH ARABINOGALACTAN PROTEIN 19"/>
    <property type="match status" value="1"/>
</dbReference>
<dbReference type="AlphaFoldDB" id="A0A7J0GZA8"/>
<dbReference type="OrthoDB" id="408702at2759"/>